<dbReference type="EMBL" id="JABEPP010000003">
    <property type="protein sequence ID" value="NNM73117.1"/>
    <property type="molecule type" value="Genomic_DNA"/>
</dbReference>
<comment type="caution">
    <text evidence="3">The sequence shown here is derived from an EMBL/GenBank/DDBJ whole genome shotgun (WGS) entry which is preliminary data.</text>
</comment>
<sequence length="99" mass="11497">MKVRWTSPALRQLRAAETYLQQADRKAAARIVRRIEEAAGRLARTPHIGRPMPQRDVRELVVSGTRYIIIYQVERDEVLILALFHERQQRPTSPGRPIT</sequence>
<evidence type="ECO:0000256" key="1">
    <source>
        <dbReference type="ARBA" id="ARBA00006226"/>
    </source>
</evidence>
<dbReference type="Pfam" id="PF05016">
    <property type="entry name" value="ParE_toxin"/>
    <property type="match status" value="1"/>
</dbReference>
<evidence type="ECO:0000313" key="3">
    <source>
        <dbReference type="EMBL" id="NNM73117.1"/>
    </source>
</evidence>
<evidence type="ECO:0000313" key="4">
    <source>
        <dbReference type="Proteomes" id="UP000564885"/>
    </source>
</evidence>
<dbReference type="PANTHER" id="PTHR33755">
    <property type="entry name" value="TOXIN PARE1-RELATED"/>
    <property type="match status" value="1"/>
</dbReference>
<comment type="similarity">
    <text evidence="1">Belongs to the RelE toxin family.</text>
</comment>
<organism evidence="3 4">
    <name type="scientific">Enterovirga aerilata</name>
    <dbReference type="NCBI Taxonomy" id="2730920"/>
    <lineage>
        <taxon>Bacteria</taxon>
        <taxon>Pseudomonadati</taxon>
        <taxon>Pseudomonadota</taxon>
        <taxon>Alphaproteobacteria</taxon>
        <taxon>Hyphomicrobiales</taxon>
        <taxon>Methylobacteriaceae</taxon>
        <taxon>Enterovirga</taxon>
    </lineage>
</organism>
<dbReference type="PANTHER" id="PTHR33755:SF7">
    <property type="entry name" value="TOXIN MODULE OF TOXIN-ANTITOXIN SYSTEM RELE_STBE FAMILY"/>
    <property type="match status" value="1"/>
</dbReference>
<keyword evidence="4" id="KW-1185">Reference proteome</keyword>
<dbReference type="InterPro" id="IPR035093">
    <property type="entry name" value="RelE/ParE_toxin_dom_sf"/>
</dbReference>
<dbReference type="AlphaFoldDB" id="A0A849IAU7"/>
<proteinExistence type="inferred from homology"/>
<dbReference type="Gene3D" id="3.30.2310.20">
    <property type="entry name" value="RelE-like"/>
    <property type="match status" value="1"/>
</dbReference>
<reference evidence="3 4" key="1">
    <citation type="submission" date="2020-04" db="EMBL/GenBank/DDBJ databases">
        <title>Enterovirga sp. isolate from soil.</title>
        <authorList>
            <person name="Chea S."/>
            <person name="Kim D.-U."/>
        </authorList>
    </citation>
    <scope>NUCLEOTIDE SEQUENCE [LARGE SCALE GENOMIC DNA]</scope>
    <source>
        <strain evidence="3 4">DB1703</strain>
    </source>
</reference>
<dbReference type="InterPro" id="IPR051803">
    <property type="entry name" value="TA_system_RelE-like_toxin"/>
</dbReference>
<name>A0A849IAU7_9HYPH</name>
<accession>A0A849IAU7</accession>
<dbReference type="RefSeq" id="WP_171218611.1">
    <property type="nucleotide sequence ID" value="NZ_JABEPP010000003.1"/>
</dbReference>
<evidence type="ECO:0000256" key="2">
    <source>
        <dbReference type="ARBA" id="ARBA00022649"/>
    </source>
</evidence>
<gene>
    <name evidence="3" type="ORF">HJG44_12080</name>
</gene>
<dbReference type="InterPro" id="IPR007712">
    <property type="entry name" value="RelE/ParE_toxin"/>
</dbReference>
<protein>
    <submittedName>
        <fullName evidence="3">Type II toxin-antitoxin system RelE/ParE family toxin</fullName>
    </submittedName>
</protein>
<dbReference type="Proteomes" id="UP000564885">
    <property type="component" value="Unassembled WGS sequence"/>
</dbReference>
<keyword evidence="2" id="KW-1277">Toxin-antitoxin system</keyword>